<proteinExistence type="predicted"/>
<dbReference type="PANTHER" id="PTHR33526">
    <property type="entry name" value="OS07G0123800 PROTEIN"/>
    <property type="match status" value="1"/>
</dbReference>
<accession>A0A6A3CV70</accession>
<name>A0A6A3CV70_HIBSY</name>
<protein>
    <submittedName>
        <fullName evidence="1">FKBP-type peptidyl-prolyl cis-trans isomerase family protein</fullName>
    </submittedName>
</protein>
<comment type="caution">
    <text evidence="1">The sequence shown here is derived from an EMBL/GenBank/DDBJ whole genome shotgun (WGS) entry which is preliminary data.</text>
</comment>
<dbReference type="GO" id="GO:0016853">
    <property type="term" value="F:isomerase activity"/>
    <property type="evidence" value="ECO:0007669"/>
    <property type="project" value="UniProtKB-KW"/>
</dbReference>
<dbReference type="Proteomes" id="UP000436088">
    <property type="component" value="Unassembled WGS sequence"/>
</dbReference>
<evidence type="ECO:0000313" key="1">
    <source>
        <dbReference type="EMBL" id="KAE8731312.1"/>
    </source>
</evidence>
<evidence type="ECO:0000313" key="2">
    <source>
        <dbReference type="Proteomes" id="UP000436088"/>
    </source>
</evidence>
<organism evidence="1 2">
    <name type="scientific">Hibiscus syriacus</name>
    <name type="common">Rose of Sharon</name>
    <dbReference type="NCBI Taxonomy" id="106335"/>
    <lineage>
        <taxon>Eukaryota</taxon>
        <taxon>Viridiplantae</taxon>
        <taxon>Streptophyta</taxon>
        <taxon>Embryophyta</taxon>
        <taxon>Tracheophyta</taxon>
        <taxon>Spermatophyta</taxon>
        <taxon>Magnoliopsida</taxon>
        <taxon>eudicotyledons</taxon>
        <taxon>Gunneridae</taxon>
        <taxon>Pentapetalae</taxon>
        <taxon>rosids</taxon>
        <taxon>malvids</taxon>
        <taxon>Malvales</taxon>
        <taxon>Malvaceae</taxon>
        <taxon>Malvoideae</taxon>
        <taxon>Hibiscus</taxon>
    </lineage>
</organism>
<dbReference type="AlphaFoldDB" id="A0A6A3CV70"/>
<dbReference type="EMBL" id="VEPZ02000196">
    <property type="protein sequence ID" value="KAE8731312.1"/>
    <property type="molecule type" value="Genomic_DNA"/>
</dbReference>
<keyword evidence="1" id="KW-0413">Isomerase</keyword>
<sequence length="87" mass="9257">MSRKGNAQNKLVKFITIPFRALGKAKDLYVKSLTSCAASVSFGQGCGDYAGQYRDCRGALARAPWHLAMIARILGISSGLHRLGAGS</sequence>
<reference evidence="1" key="1">
    <citation type="submission" date="2019-09" db="EMBL/GenBank/DDBJ databases">
        <title>Draft genome information of white flower Hibiscus syriacus.</title>
        <authorList>
            <person name="Kim Y.-M."/>
        </authorList>
    </citation>
    <scope>NUCLEOTIDE SEQUENCE [LARGE SCALE GENOMIC DNA]</scope>
    <source>
        <strain evidence="1">YM2019G1</strain>
    </source>
</reference>
<gene>
    <name evidence="1" type="ORF">F3Y22_tig00002840pilonHSYRG01002</name>
</gene>
<dbReference type="PANTHER" id="PTHR33526:SF13">
    <property type="entry name" value="TYROSINE-PROTEIN PHOSPHATASE 3-LIKE"/>
    <property type="match status" value="1"/>
</dbReference>
<keyword evidence="2" id="KW-1185">Reference proteome</keyword>